<keyword evidence="2" id="KW-0472">Membrane</keyword>
<protein>
    <submittedName>
        <fullName evidence="3">Uncharacterized membrane protein</fullName>
    </submittedName>
</protein>
<evidence type="ECO:0000313" key="3">
    <source>
        <dbReference type="EMBL" id="SDW45526.1"/>
    </source>
</evidence>
<keyword evidence="4" id="KW-1185">Reference proteome</keyword>
<dbReference type="PANTHER" id="PTHR31876">
    <property type="entry name" value="COV-LIKE PROTEIN 1"/>
    <property type="match status" value="1"/>
</dbReference>
<keyword evidence="2" id="KW-0812">Transmembrane</keyword>
<dbReference type="Pfam" id="PF04367">
    <property type="entry name" value="DUF502"/>
    <property type="match status" value="1"/>
</dbReference>
<feature type="transmembrane region" description="Helical" evidence="2">
    <location>
        <begin position="27"/>
        <end position="50"/>
    </location>
</feature>
<proteinExistence type="predicted"/>
<dbReference type="Proteomes" id="UP000199118">
    <property type="component" value="Unassembled WGS sequence"/>
</dbReference>
<feature type="region of interest" description="Disordered" evidence="1">
    <location>
        <begin position="238"/>
        <end position="288"/>
    </location>
</feature>
<feature type="compositionally biased region" description="Low complexity" evidence="1">
    <location>
        <begin position="240"/>
        <end position="270"/>
    </location>
</feature>
<organism evidence="3 4">
    <name type="scientific">Albimonas donghaensis</name>
    <dbReference type="NCBI Taxonomy" id="356660"/>
    <lineage>
        <taxon>Bacteria</taxon>
        <taxon>Pseudomonadati</taxon>
        <taxon>Pseudomonadota</taxon>
        <taxon>Alphaproteobacteria</taxon>
        <taxon>Rhodobacterales</taxon>
        <taxon>Paracoccaceae</taxon>
        <taxon>Albimonas</taxon>
    </lineage>
</organism>
<feature type="transmembrane region" description="Helical" evidence="2">
    <location>
        <begin position="70"/>
        <end position="91"/>
    </location>
</feature>
<gene>
    <name evidence="3" type="ORF">SAMN05444336_1011060</name>
</gene>
<dbReference type="OrthoDB" id="9780267at2"/>
<dbReference type="PANTHER" id="PTHR31876:SF26">
    <property type="entry name" value="PROTEIN LIKE COV 2"/>
    <property type="match status" value="1"/>
</dbReference>
<dbReference type="InterPro" id="IPR007462">
    <property type="entry name" value="COV1-like"/>
</dbReference>
<evidence type="ECO:0000256" key="1">
    <source>
        <dbReference type="SAM" id="MobiDB-lite"/>
    </source>
</evidence>
<dbReference type="AlphaFoldDB" id="A0A1H2TNH7"/>
<sequence>MARSPRPSKPGRKARAPRRSFLQRTRANFLTGLVIVAPVTLTLYLVWTFITFVDERIVPLVPAVYNPNTYLGVDIPGFGLVVFVVFTAVVGSATKNLFGRQLVLMAERWVDRMPIVRSVYNGVKQIIETVLTQSQGASFKEACLIEYPRREVWALAFVSTDTRGEIPPKVDAHNRLMTPGAAPEPMVSVFLPTTPNPTSGFLLFVPRKDVVTLDMSVEEAAKLVISAGLVVPPTAEERAAGAARRGPNGAPRPAAVAPAAGTARAAPARAARPETVRSRPLPDTPRKG</sequence>
<reference evidence="3 4" key="1">
    <citation type="submission" date="2016-10" db="EMBL/GenBank/DDBJ databases">
        <authorList>
            <person name="de Groot N.N."/>
        </authorList>
    </citation>
    <scope>NUCLEOTIDE SEQUENCE [LARGE SCALE GENOMIC DNA]</scope>
    <source>
        <strain evidence="3 4">DSM 17890</strain>
    </source>
</reference>
<dbReference type="RefSeq" id="WP_092680032.1">
    <property type="nucleotide sequence ID" value="NZ_FNMZ01000001.1"/>
</dbReference>
<evidence type="ECO:0000313" key="4">
    <source>
        <dbReference type="Proteomes" id="UP000199118"/>
    </source>
</evidence>
<dbReference type="STRING" id="356660.SAMN05444336_1011060"/>
<keyword evidence="2" id="KW-1133">Transmembrane helix</keyword>
<dbReference type="EMBL" id="FNMZ01000001">
    <property type="protein sequence ID" value="SDW45526.1"/>
    <property type="molecule type" value="Genomic_DNA"/>
</dbReference>
<accession>A0A1H2TNH7</accession>
<name>A0A1H2TNH7_9RHOB</name>
<evidence type="ECO:0000256" key="2">
    <source>
        <dbReference type="SAM" id="Phobius"/>
    </source>
</evidence>